<gene>
    <name evidence="2" type="ORF">METZ01_LOCUS324646</name>
</gene>
<protein>
    <submittedName>
        <fullName evidence="2">Uncharacterized protein</fullName>
    </submittedName>
</protein>
<reference evidence="2" key="1">
    <citation type="submission" date="2018-05" db="EMBL/GenBank/DDBJ databases">
        <authorList>
            <person name="Lanie J.A."/>
            <person name="Ng W.-L."/>
            <person name="Kazmierczak K.M."/>
            <person name="Andrzejewski T.M."/>
            <person name="Davidsen T.M."/>
            <person name="Wayne K.J."/>
            <person name="Tettelin H."/>
            <person name="Glass J.I."/>
            <person name="Rusch D."/>
            <person name="Podicherti R."/>
            <person name="Tsui H.-C.T."/>
            <person name="Winkler M.E."/>
        </authorList>
    </citation>
    <scope>NUCLEOTIDE SEQUENCE</scope>
</reference>
<sequence length="245" mass="28600">MLSSTDTIETTKRNSEVEFKEEIIEEIQKHVDKKVEAITAQQSKLIQEIQDWLKNHFLEQTTNKIGFPPNSKSRLKVLIKEEAKRQFEKNGFIKLNFKDFFNSAGLKKIIESHTIYQDKKKTTKISIADRTIEDVVREVNREEFEKRGEKVPLGRPPIQPYSNISDSEESKPVNLAELGEKYNEEYNKICGPQNTGLDLFYEFKKKYDQAELENLNDLINNAESIKDFDQHKEEIDNLNTLIESL</sequence>
<name>A0A382PIK5_9ZZZZ</name>
<feature type="region of interest" description="Disordered" evidence="1">
    <location>
        <begin position="148"/>
        <end position="170"/>
    </location>
</feature>
<organism evidence="2">
    <name type="scientific">marine metagenome</name>
    <dbReference type="NCBI Taxonomy" id="408172"/>
    <lineage>
        <taxon>unclassified sequences</taxon>
        <taxon>metagenomes</taxon>
        <taxon>ecological metagenomes</taxon>
    </lineage>
</organism>
<evidence type="ECO:0000256" key="1">
    <source>
        <dbReference type="SAM" id="MobiDB-lite"/>
    </source>
</evidence>
<evidence type="ECO:0000313" key="2">
    <source>
        <dbReference type="EMBL" id="SVC71792.1"/>
    </source>
</evidence>
<proteinExistence type="predicted"/>
<dbReference type="EMBL" id="UINC01106847">
    <property type="protein sequence ID" value="SVC71792.1"/>
    <property type="molecule type" value="Genomic_DNA"/>
</dbReference>
<feature type="non-terminal residue" evidence="2">
    <location>
        <position position="245"/>
    </location>
</feature>
<dbReference type="AlphaFoldDB" id="A0A382PIK5"/>
<accession>A0A382PIK5</accession>